<evidence type="ECO:0000256" key="3">
    <source>
        <dbReference type="ARBA" id="ARBA00022737"/>
    </source>
</evidence>
<dbReference type="STRING" id="1073089.A0A1L9R5I9"/>
<dbReference type="GO" id="GO:0008270">
    <property type="term" value="F:zinc ion binding"/>
    <property type="evidence" value="ECO:0007669"/>
    <property type="project" value="UniProtKB-KW"/>
</dbReference>
<dbReference type="VEuPathDB" id="FungiDB:ASPWEDRAFT_176861"/>
<keyword evidence="2" id="KW-0479">Metal-binding</keyword>
<dbReference type="RefSeq" id="XP_040683866.1">
    <property type="nucleotide sequence ID" value="XM_040831569.1"/>
</dbReference>
<keyword evidence="6" id="KW-0539">Nucleus</keyword>
<sequence>MALSSTHSYDEDRQFRCTYCQKSFRRLEHLQRHTRRHTNEKPFTCCCGASFSRRDLLRRHERMIDHSNAANAPSRVSDDSDLSIHDIASVSTPQNRAVTNTITQKEQANCPQTSDSPIYSTSVTHARSLSAPFTPVEDPSLSHFSNETPPQAELYNSQNALWENNAGGNYAHEFPTIFPFPYLSLATQIVPHCVNPTVTDTDRSRLLASLGRLGEASPSYDLPPSSALTRYMAGYFMGAYPRSPFSHGPTFKLESCSPAFCLAMTALGAIDRFEYASATQLFHYSKALLFDGHQYKARSQMNRAIGVSSMNIDNKSQKQSMDEVRCLLCLAQFASWHSDSSIRAEAYMLQSLLVQGLRSSGLEETTDTLQHLNWEEWAQRESDRRTKLFAFCFLGVQNIAYDMPPSILCDEINLQLPCSCPEWTAPDQTTWELLRGGAAGEPRRFNDTVEQLLSTQPVDPQSTQISPVGNYVVMHGLLSKILWSRRSMSGSLSQTLSTNFQSVLESALQKWTLSWQQTPESNLEPLDPNGPLPFTSSALLSLAYIRKCFNVSQRRRILTWTPFEIAPGFQDSLPVDRTHDSLLAAYHATNLLSTLVKLGVQYFKYNQAILWGIESALCGLNCSIFLEKWLRNTQTTVCNEPLTDHESRLIYWIEEVVREGLSSTEDHMSYENRQAINLPDKILELWSHIMDGNSPYPFIRMIGQVLVEYRRLGAKDHR</sequence>
<protein>
    <recommendedName>
        <fullName evidence="8">C2H2-type domain-containing protein</fullName>
    </recommendedName>
</protein>
<dbReference type="Pfam" id="PF00096">
    <property type="entry name" value="zf-C2H2"/>
    <property type="match status" value="1"/>
</dbReference>
<proteinExistence type="predicted"/>
<dbReference type="AlphaFoldDB" id="A0A1L9R5I9"/>
<evidence type="ECO:0000313" key="10">
    <source>
        <dbReference type="Proteomes" id="UP000184383"/>
    </source>
</evidence>
<evidence type="ECO:0000256" key="7">
    <source>
        <dbReference type="PROSITE-ProRule" id="PRU00042"/>
    </source>
</evidence>
<dbReference type="GO" id="GO:0000978">
    <property type="term" value="F:RNA polymerase II cis-regulatory region sequence-specific DNA binding"/>
    <property type="evidence" value="ECO:0007669"/>
    <property type="project" value="InterPro"/>
</dbReference>
<accession>A0A1L9R5I9</accession>
<dbReference type="Pfam" id="PF04082">
    <property type="entry name" value="Fungal_trans"/>
    <property type="match status" value="1"/>
</dbReference>
<dbReference type="SMART" id="SM00355">
    <property type="entry name" value="ZnF_C2H2"/>
    <property type="match status" value="2"/>
</dbReference>
<dbReference type="GO" id="GO:0006351">
    <property type="term" value="P:DNA-templated transcription"/>
    <property type="evidence" value="ECO:0007669"/>
    <property type="project" value="InterPro"/>
</dbReference>
<evidence type="ECO:0000259" key="8">
    <source>
        <dbReference type="PROSITE" id="PS50157"/>
    </source>
</evidence>
<feature type="domain" description="C2H2-type" evidence="8">
    <location>
        <begin position="15"/>
        <end position="42"/>
    </location>
</feature>
<keyword evidence="4 7" id="KW-0863">Zinc-finger</keyword>
<gene>
    <name evidence="9" type="ORF">ASPWEDRAFT_176861</name>
</gene>
<reference evidence="10" key="1">
    <citation type="journal article" date="2017" name="Genome Biol.">
        <title>Comparative genomics reveals high biological diversity and specific adaptations in the industrially and medically important fungal genus Aspergillus.</title>
        <authorList>
            <person name="de Vries R.P."/>
            <person name="Riley R."/>
            <person name="Wiebenga A."/>
            <person name="Aguilar-Osorio G."/>
            <person name="Amillis S."/>
            <person name="Uchima C.A."/>
            <person name="Anderluh G."/>
            <person name="Asadollahi M."/>
            <person name="Askin M."/>
            <person name="Barry K."/>
            <person name="Battaglia E."/>
            <person name="Bayram O."/>
            <person name="Benocci T."/>
            <person name="Braus-Stromeyer S.A."/>
            <person name="Caldana C."/>
            <person name="Canovas D."/>
            <person name="Cerqueira G.C."/>
            <person name="Chen F."/>
            <person name="Chen W."/>
            <person name="Choi C."/>
            <person name="Clum A."/>
            <person name="Dos Santos R.A."/>
            <person name="Damasio A.R."/>
            <person name="Diallinas G."/>
            <person name="Emri T."/>
            <person name="Fekete E."/>
            <person name="Flipphi M."/>
            <person name="Freyberg S."/>
            <person name="Gallo A."/>
            <person name="Gournas C."/>
            <person name="Habgood R."/>
            <person name="Hainaut M."/>
            <person name="Harispe M.L."/>
            <person name="Henrissat B."/>
            <person name="Hilden K.S."/>
            <person name="Hope R."/>
            <person name="Hossain A."/>
            <person name="Karabika E."/>
            <person name="Karaffa L."/>
            <person name="Karanyi Z."/>
            <person name="Krasevec N."/>
            <person name="Kuo A."/>
            <person name="Kusch H."/>
            <person name="LaButti K."/>
            <person name="Lagendijk E.L."/>
            <person name="Lapidus A."/>
            <person name="Levasseur A."/>
            <person name="Lindquist E."/>
            <person name="Lipzen A."/>
            <person name="Logrieco A.F."/>
            <person name="MacCabe A."/>
            <person name="Maekelae M.R."/>
            <person name="Malavazi I."/>
            <person name="Melin P."/>
            <person name="Meyer V."/>
            <person name="Mielnichuk N."/>
            <person name="Miskei M."/>
            <person name="Molnar A.P."/>
            <person name="Mule G."/>
            <person name="Ngan C.Y."/>
            <person name="Orejas M."/>
            <person name="Orosz E."/>
            <person name="Ouedraogo J.P."/>
            <person name="Overkamp K.M."/>
            <person name="Park H.-S."/>
            <person name="Perrone G."/>
            <person name="Piumi F."/>
            <person name="Punt P.J."/>
            <person name="Ram A.F."/>
            <person name="Ramon A."/>
            <person name="Rauscher S."/>
            <person name="Record E."/>
            <person name="Riano-Pachon D.M."/>
            <person name="Robert V."/>
            <person name="Roehrig J."/>
            <person name="Ruller R."/>
            <person name="Salamov A."/>
            <person name="Salih N.S."/>
            <person name="Samson R.A."/>
            <person name="Sandor E."/>
            <person name="Sanguinetti M."/>
            <person name="Schuetze T."/>
            <person name="Sepcic K."/>
            <person name="Shelest E."/>
            <person name="Sherlock G."/>
            <person name="Sophianopoulou V."/>
            <person name="Squina F.M."/>
            <person name="Sun H."/>
            <person name="Susca A."/>
            <person name="Todd R.B."/>
            <person name="Tsang A."/>
            <person name="Unkles S.E."/>
            <person name="van de Wiele N."/>
            <person name="van Rossen-Uffink D."/>
            <person name="Oliveira J.V."/>
            <person name="Vesth T.C."/>
            <person name="Visser J."/>
            <person name="Yu J.-H."/>
            <person name="Zhou M."/>
            <person name="Andersen M.R."/>
            <person name="Archer D.B."/>
            <person name="Baker S.E."/>
            <person name="Benoit I."/>
            <person name="Brakhage A.A."/>
            <person name="Braus G.H."/>
            <person name="Fischer R."/>
            <person name="Frisvad J.C."/>
            <person name="Goldman G.H."/>
            <person name="Houbraken J."/>
            <person name="Oakley B."/>
            <person name="Pocsi I."/>
            <person name="Scazzocchio C."/>
            <person name="Seiboth B."/>
            <person name="vanKuyk P.A."/>
            <person name="Wortman J."/>
            <person name="Dyer P.S."/>
            <person name="Grigoriev I.V."/>
        </authorList>
    </citation>
    <scope>NUCLEOTIDE SEQUENCE [LARGE SCALE GENOMIC DNA]</scope>
    <source>
        <strain evidence="10">DTO 134E9</strain>
    </source>
</reference>
<dbReference type="Proteomes" id="UP000184383">
    <property type="component" value="Unassembled WGS sequence"/>
</dbReference>
<dbReference type="Gene3D" id="3.30.160.60">
    <property type="entry name" value="Classic Zinc Finger"/>
    <property type="match status" value="2"/>
</dbReference>
<dbReference type="OrthoDB" id="654211at2759"/>
<dbReference type="EMBL" id="KV878217">
    <property type="protein sequence ID" value="OJJ30189.1"/>
    <property type="molecule type" value="Genomic_DNA"/>
</dbReference>
<dbReference type="CDD" id="cd12148">
    <property type="entry name" value="fungal_TF_MHR"/>
    <property type="match status" value="1"/>
</dbReference>
<evidence type="ECO:0000256" key="6">
    <source>
        <dbReference type="ARBA" id="ARBA00023242"/>
    </source>
</evidence>
<dbReference type="GO" id="GO:0000785">
    <property type="term" value="C:chromatin"/>
    <property type="evidence" value="ECO:0007669"/>
    <property type="project" value="TreeGrafter"/>
</dbReference>
<dbReference type="PROSITE" id="PS00028">
    <property type="entry name" value="ZINC_FINGER_C2H2_1"/>
    <property type="match status" value="1"/>
</dbReference>
<dbReference type="InterPro" id="IPR036236">
    <property type="entry name" value="Znf_C2H2_sf"/>
</dbReference>
<dbReference type="GeneID" id="63747417"/>
<dbReference type="SUPFAM" id="SSF57667">
    <property type="entry name" value="beta-beta-alpha zinc fingers"/>
    <property type="match status" value="1"/>
</dbReference>
<dbReference type="InterPro" id="IPR007219">
    <property type="entry name" value="XnlR_reg_dom"/>
</dbReference>
<organism evidence="9 10">
    <name type="scientific">Aspergillus wentii DTO 134E9</name>
    <dbReference type="NCBI Taxonomy" id="1073089"/>
    <lineage>
        <taxon>Eukaryota</taxon>
        <taxon>Fungi</taxon>
        <taxon>Dikarya</taxon>
        <taxon>Ascomycota</taxon>
        <taxon>Pezizomycotina</taxon>
        <taxon>Eurotiomycetes</taxon>
        <taxon>Eurotiomycetidae</taxon>
        <taxon>Eurotiales</taxon>
        <taxon>Aspergillaceae</taxon>
        <taxon>Aspergillus</taxon>
        <taxon>Aspergillus subgen. Cremei</taxon>
    </lineage>
</organism>
<dbReference type="GO" id="GO:0000981">
    <property type="term" value="F:DNA-binding transcription factor activity, RNA polymerase II-specific"/>
    <property type="evidence" value="ECO:0007669"/>
    <property type="project" value="InterPro"/>
</dbReference>
<dbReference type="PANTHER" id="PTHR40626">
    <property type="entry name" value="MIP31509P"/>
    <property type="match status" value="1"/>
</dbReference>
<dbReference type="PROSITE" id="PS50157">
    <property type="entry name" value="ZINC_FINGER_C2H2_2"/>
    <property type="match status" value="1"/>
</dbReference>
<evidence type="ECO:0000256" key="4">
    <source>
        <dbReference type="ARBA" id="ARBA00022771"/>
    </source>
</evidence>
<dbReference type="PANTHER" id="PTHR40626:SF10">
    <property type="entry name" value="C2H2-TYPE DOMAIN-CONTAINING PROTEIN"/>
    <property type="match status" value="1"/>
</dbReference>
<dbReference type="GO" id="GO:0005634">
    <property type="term" value="C:nucleus"/>
    <property type="evidence" value="ECO:0007669"/>
    <property type="project" value="UniProtKB-SubCell"/>
</dbReference>
<keyword evidence="3" id="KW-0677">Repeat</keyword>
<evidence type="ECO:0000313" key="9">
    <source>
        <dbReference type="EMBL" id="OJJ30189.1"/>
    </source>
</evidence>
<evidence type="ECO:0000256" key="5">
    <source>
        <dbReference type="ARBA" id="ARBA00022833"/>
    </source>
</evidence>
<comment type="subcellular location">
    <subcellularLocation>
        <location evidence="1">Nucleus</location>
    </subcellularLocation>
</comment>
<dbReference type="InterPro" id="IPR013087">
    <property type="entry name" value="Znf_C2H2_type"/>
</dbReference>
<keyword evidence="5" id="KW-0862">Zinc</keyword>
<evidence type="ECO:0000256" key="1">
    <source>
        <dbReference type="ARBA" id="ARBA00004123"/>
    </source>
</evidence>
<evidence type="ECO:0000256" key="2">
    <source>
        <dbReference type="ARBA" id="ARBA00022723"/>
    </source>
</evidence>
<keyword evidence="10" id="KW-1185">Reference proteome</keyword>
<dbReference type="InterPro" id="IPR051059">
    <property type="entry name" value="VerF-like"/>
</dbReference>
<name>A0A1L9R5I9_ASPWE</name>